<evidence type="ECO:0000259" key="12">
    <source>
        <dbReference type="Pfam" id="PF02223"/>
    </source>
</evidence>
<evidence type="ECO:0000256" key="11">
    <source>
        <dbReference type="HAMAP-Rule" id="MF_00165"/>
    </source>
</evidence>
<dbReference type="InterPro" id="IPR039430">
    <property type="entry name" value="Thymidylate_kin-like_dom"/>
</dbReference>
<keyword evidence="5 11" id="KW-0545">Nucleotide biosynthesis</keyword>
<comment type="similarity">
    <text evidence="1 11">Belongs to the thymidylate kinase family.</text>
</comment>
<dbReference type="PROSITE" id="PS01331">
    <property type="entry name" value="THYMIDYLATE_KINASE"/>
    <property type="match status" value="1"/>
</dbReference>
<dbReference type="Gene3D" id="3.40.50.300">
    <property type="entry name" value="P-loop containing nucleotide triphosphate hydrolases"/>
    <property type="match status" value="1"/>
</dbReference>
<dbReference type="InterPro" id="IPR018094">
    <property type="entry name" value="Thymidylate_kinase"/>
</dbReference>
<reference evidence="13 14" key="1">
    <citation type="journal article" date="2019" name="Int. J. Syst. Evol. Microbiol.">
        <title>The Global Catalogue of Microorganisms (GCM) 10K type strain sequencing project: providing services to taxonomists for standard genome sequencing and annotation.</title>
        <authorList>
            <consortium name="The Broad Institute Genomics Platform"/>
            <consortium name="The Broad Institute Genome Sequencing Center for Infectious Disease"/>
            <person name="Wu L."/>
            <person name="Ma J."/>
        </authorList>
    </citation>
    <scope>NUCLEOTIDE SEQUENCE [LARGE SCALE GENOMIC DNA]</scope>
    <source>
        <strain evidence="13 14">JCM 9933</strain>
    </source>
</reference>
<evidence type="ECO:0000256" key="7">
    <source>
        <dbReference type="ARBA" id="ARBA00022777"/>
    </source>
</evidence>
<evidence type="ECO:0000256" key="6">
    <source>
        <dbReference type="ARBA" id="ARBA00022741"/>
    </source>
</evidence>
<feature type="domain" description="Thymidylate kinase-like" evidence="12">
    <location>
        <begin position="16"/>
        <end position="203"/>
    </location>
</feature>
<keyword evidence="14" id="KW-1185">Reference proteome</keyword>
<evidence type="ECO:0000256" key="8">
    <source>
        <dbReference type="ARBA" id="ARBA00022840"/>
    </source>
</evidence>
<accession>A0ABN1F740</accession>
<evidence type="ECO:0000256" key="3">
    <source>
        <dbReference type="ARBA" id="ARBA00017144"/>
    </source>
</evidence>
<evidence type="ECO:0000256" key="9">
    <source>
        <dbReference type="ARBA" id="ARBA00029962"/>
    </source>
</evidence>
<keyword evidence="4 11" id="KW-0808">Transferase</keyword>
<comment type="caution">
    <text evidence="13">The sequence shown here is derived from an EMBL/GenBank/DDBJ whole genome shotgun (WGS) entry which is preliminary data.</text>
</comment>
<dbReference type="EC" id="2.7.4.9" evidence="2 11"/>
<sequence length="214" mass="22086">MARAAAASGRGRFITLEGGEGAGKSTQARVLAETLSARGLPVLLTREPGGAPGAEAIRSVLLGSGPWDGVAECMLHFAARREHVARSVGPALEAGMWVVCDRFADSTLAYQCFGQGVPRAVFDALAETALGPLRPDVTLILDLPPESGLARAAARGEANRYEALDPAFHARVRAGFLAIAEAEPGRCVVLDAAGPPEDVAAAISAAVKKRLALP</sequence>
<dbReference type="SUPFAM" id="SSF52540">
    <property type="entry name" value="P-loop containing nucleoside triphosphate hydrolases"/>
    <property type="match status" value="1"/>
</dbReference>
<evidence type="ECO:0000256" key="5">
    <source>
        <dbReference type="ARBA" id="ARBA00022727"/>
    </source>
</evidence>
<dbReference type="EMBL" id="BAAAFZ010000028">
    <property type="protein sequence ID" value="GAA0584082.1"/>
    <property type="molecule type" value="Genomic_DNA"/>
</dbReference>
<dbReference type="Pfam" id="PF02223">
    <property type="entry name" value="Thymidylate_kin"/>
    <property type="match status" value="1"/>
</dbReference>
<dbReference type="HAMAP" id="MF_00165">
    <property type="entry name" value="Thymidylate_kinase"/>
    <property type="match status" value="1"/>
</dbReference>
<evidence type="ECO:0000256" key="2">
    <source>
        <dbReference type="ARBA" id="ARBA00012980"/>
    </source>
</evidence>
<name>A0ABN1F740_9PROT</name>
<dbReference type="GO" id="GO:0016301">
    <property type="term" value="F:kinase activity"/>
    <property type="evidence" value="ECO:0007669"/>
    <property type="project" value="UniProtKB-KW"/>
</dbReference>
<dbReference type="RefSeq" id="WP_343895450.1">
    <property type="nucleotide sequence ID" value="NZ_BAAAFZ010000028.1"/>
</dbReference>
<evidence type="ECO:0000313" key="13">
    <source>
        <dbReference type="EMBL" id="GAA0584082.1"/>
    </source>
</evidence>
<dbReference type="InterPro" id="IPR018095">
    <property type="entry name" value="Thymidylate_kin_CS"/>
</dbReference>
<dbReference type="CDD" id="cd01672">
    <property type="entry name" value="TMPK"/>
    <property type="match status" value="1"/>
</dbReference>
<dbReference type="InterPro" id="IPR027417">
    <property type="entry name" value="P-loop_NTPase"/>
</dbReference>
<dbReference type="PANTHER" id="PTHR10344:SF4">
    <property type="entry name" value="UMP-CMP KINASE 2, MITOCHONDRIAL"/>
    <property type="match status" value="1"/>
</dbReference>
<dbReference type="PANTHER" id="PTHR10344">
    <property type="entry name" value="THYMIDYLATE KINASE"/>
    <property type="match status" value="1"/>
</dbReference>
<comment type="catalytic activity">
    <reaction evidence="10 11">
        <text>dTMP + ATP = dTDP + ADP</text>
        <dbReference type="Rhea" id="RHEA:13517"/>
        <dbReference type="ChEBI" id="CHEBI:30616"/>
        <dbReference type="ChEBI" id="CHEBI:58369"/>
        <dbReference type="ChEBI" id="CHEBI:63528"/>
        <dbReference type="ChEBI" id="CHEBI:456216"/>
        <dbReference type="EC" id="2.7.4.9"/>
    </reaction>
</comment>
<protein>
    <recommendedName>
        <fullName evidence="3 11">Thymidylate kinase</fullName>
        <ecNumber evidence="2 11">2.7.4.9</ecNumber>
    </recommendedName>
    <alternativeName>
        <fullName evidence="9 11">dTMP kinase</fullName>
    </alternativeName>
</protein>
<keyword evidence="7 11" id="KW-0418">Kinase</keyword>
<feature type="binding site" evidence="11">
    <location>
        <begin position="18"/>
        <end position="25"/>
    </location>
    <ligand>
        <name>ATP</name>
        <dbReference type="ChEBI" id="CHEBI:30616"/>
    </ligand>
</feature>
<evidence type="ECO:0000256" key="4">
    <source>
        <dbReference type="ARBA" id="ARBA00022679"/>
    </source>
</evidence>
<gene>
    <name evidence="11 13" type="primary">tmk</name>
    <name evidence="13" type="ORF">GCM10009416_23130</name>
</gene>
<dbReference type="Proteomes" id="UP001501588">
    <property type="component" value="Unassembled WGS sequence"/>
</dbReference>
<comment type="function">
    <text evidence="11">Phosphorylation of dTMP to form dTDP in both de novo and salvage pathways of dTTP synthesis.</text>
</comment>
<evidence type="ECO:0000256" key="1">
    <source>
        <dbReference type="ARBA" id="ARBA00009776"/>
    </source>
</evidence>
<proteinExistence type="inferred from homology"/>
<keyword evidence="6 11" id="KW-0547">Nucleotide-binding</keyword>
<evidence type="ECO:0000256" key="10">
    <source>
        <dbReference type="ARBA" id="ARBA00048743"/>
    </source>
</evidence>
<dbReference type="NCBIfam" id="TIGR00041">
    <property type="entry name" value="DTMP_kinase"/>
    <property type="match status" value="1"/>
</dbReference>
<organism evidence="13 14">
    <name type="scientific">Craurococcus roseus</name>
    <dbReference type="NCBI Taxonomy" id="77585"/>
    <lineage>
        <taxon>Bacteria</taxon>
        <taxon>Pseudomonadati</taxon>
        <taxon>Pseudomonadota</taxon>
        <taxon>Alphaproteobacteria</taxon>
        <taxon>Acetobacterales</taxon>
        <taxon>Acetobacteraceae</taxon>
        <taxon>Craurococcus</taxon>
    </lineage>
</organism>
<keyword evidence="8 11" id="KW-0067">ATP-binding</keyword>
<evidence type="ECO:0000313" key="14">
    <source>
        <dbReference type="Proteomes" id="UP001501588"/>
    </source>
</evidence>